<dbReference type="InterPro" id="IPR038796">
    <property type="entry name" value="At1g76070-like"/>
</dbReference>
<dbReference type="AlphaFoldDB" id="A0A8T1Q391"/>
<gene>
    <name evidence="2" type="ORF">CIPAW_07G063500</name>
</gene>
<feature type="compositionally biased region" description="Basic and acidic residues" evidence="1">
    <location>
        <begin position="150"/>
        <end position="165"/>
    </location>
</feature>
<name>A0A8T1Q391_CARIL</name>
<accession>A0A8T1Q391</accession>
<feature type="region of interest" description="Disordered" evidence="1">
    <location>
        <begin position="39"/>
        <end position="121"/>
    </location>
</feature>
<dbReference type="Proteomes" id="UP000811609">
    <property type="component" value="Chromosome 7"/>
</dbReference>
<dbReference type="PANTHER" id="PTHR34779:SF1">
    <property type="entry name" value="OS09G0542900 PROTEIN"/>
    <property type="match status" value="1"/>
</dbReference>
<comment type="caution">
    <text evidence="2">The sequence shown here is derived from an EMBL/GenBank/DDBJ whole genome shotgun (WGS) entry which is preliminary data.</text>
</comment>
<evidence type="ECO:0000313" key="2">
    <source>
        <dbReference type="EMBL" id="KAG6647220.1"/>
    </source>
</evidence>
<evidence type="ECO:0000313" key="3">
    <source>
        <dbReference type="Proteomes" id="UP000811609"/>
    </source>
</evidence>
<organism evidence="2 3">
    <name type="scientific">Carya illinoinensis</name>
    <name type="common">Pecan</name>
    <dbReference type="NCBI Taxonomy" id="32201"/>
    <lineage>
        <taxon>Eukaryota</taxon>
        <taxon>Viridiplantae</taxon>
        <taxon>Streptophyta</taxon>
        <taxon>Embryophyta</taxon>
        <taxon>Tracheophyta</taxon>
        <taxon>Spermatophyta</taxon>
        <taxon>Magnoliopsida</taxon>
        <taxon>eudicotyledons</taxon>
        <taxon>Gunneridae</taxon>
        <taxon>Pentapetalae</taxon>
        <taxon>rosids</taxon>
        <taxon>fabids</taxon>
        <taxon>Fagales</taxon>
        <taxon>Juglandaceae</taxon>
        <taxon>Carya</taxon>
    </lineage>
</organism>
<feature type="compositionally biased region" description="Basic residues" evidence="1">
    <location>
        <begin position="205"/>
        <end position="215"/>
    </location>
</feature>
<protein>
    <submittedName>
        <fullName evidence="2">Uncharacterized protein</fullName>
    </submittedName>
</protein>
<feature type="region of interest" description="Disordered" evidence="1">
    <location>
        <begin position="140"/>
        <end position="169"/>
    </location>
</feature>
<dbReference type="EMBL" id="CM031815">
    <property type="protein sequence ID" value="KAG6647220.1"/>
    <property type="molecule type" value="Genomic_DNA"/>
</dbReference>
<proteinExistence type="predicted"/>
<feature type="region of interest" description="Disordered" evidence="1">
    <location>
        <begin position="193"/>
        <end position="215"/>
    </location>
</feature>
<dbReference type="PANTHER" id="PTHR34779">
    <property type="entry name" value="OS09G0542900 PROTEIN"/>
    <property type="match status" value="1"/>
</dbReference>
<sequence length="215" mass="23722">MKKPSKLRSNLFKFLIVPHAASRSAVNFQFQSPSLSPAKIYVGAGRSGSSGTSPSVSILPPEARRKKKNGSFDAREPTSPKVSCMGHVKKTTPSNPKRRVSSPPPQPQPTMRDVSCPSKEVKIKKIKKQEVVKIDYFVGRKRGGKPDGSSCREKPRIPEQVHETPRPSLSQIKRFSSARGALSSFDWRIQGAAGVPADCKEDQRRRRNASSAKKF</sequence>
<feature type="compositionally biased region" description="Low complexity" evidence="1">
    <location>
        <begin position="43"/>
        <end position="57"/>
    </location>
</feature>
<keyword evidence="3" id="KW-1185">Reference proteome</keyword>
<reference evidence="2" key="1">
    <citation type="submission" date="2020-12" db="EMBL/GenBank/DDBJ databases">
        <title>WGS assembly of Carya illinoinensis cv. Pawnee.</title>
        <authorList>
            <person name="Platts A."/>
            <person name="Shu S."/>
            <person name="Wright S."/>
            <person name="Barry K."/>
            <person name="Edger P."/>
            <person name="Pires J.C."/>
            <person name="Schmutz J."/>
        </authorList>
    </citation>
    <scope>NUCLEOTIDE SEQUENCE</scope>
    <source>
        <tissue evidence="2">Leaf</tissue>
    </source>
</reference>
<evidence type="ECO:0000256" key="1">
    <source>
        <dbReference type="SAM" id="MobiDB-lite"/>
    </source>
</evidence>